<proteinExistence type="predicted"/>
<evidence type="ECO:0000256" key="5">
    <source>
        <dbReference type="ARBA" id="ARBA00022692"/>
    </source>
</evidence>
<feature type="transmembrane region" description="Helical" evidence="8">
    <location>
        <begin position="109"/>
        <end position="130"/>
    </location>
</feature>
<feature type="transmembrane region" description="Helical" evidence="8">
    <location>
        <begin position="378"/>
        <end position="403"/>
    </location>
</feature>
<keyword evidence="5 8" id="KW-0812">Transmembrane</keyword>
<dbReference type="RefSeq" id="WP_201781100.1">
    <property type="nucleotide sequence ID" value="NZ_CP050079.1"/>
</dbReference>
<name>A0AAW8YEI9_PEDAC</name>
<dbReference type="Gene3D" id="1.20.1250.20">
    <property type="entry name" value="MFS general substrate transporter like domains"/>
    <property type="match status" value="2"/>
</dbReference>
<sequence length="448" mass="49386">MSLLALSIHNVYVFGKCFYFVEMVVTVLGVELTNKIQDRNRNFIAISVVSFFYLFAWSAAMSFFVIWLGQSEGIGSAQTGILYSANSLMALVMQPIFGFVSDKIGLRKGLLFGILILVLPIGPFFIYLYGPLLRHTFWLGAILGGLYLGMIFNAGYGAIDSFMDKISRKYGFEYGRCRMWGSLGWAVATFVAGRAINISPNINFLLASGAAVVAILALSLTKIKLSEIEIEKAESVKLKDTFSLVKNVRFLILLLFMIGVGCIYDVYDQQFATYFVSQFKSAAIGNKWFGDLGSIQTIFEALFLAVAPFICKRLGAKRTLLLAGIIMSVRIFGSSLQFGPLWIGIMKCIHSFEKPLFLVAQFKYIALNFDLRLSSSVYLGCMFTSSAMSVMLAPLFGVMYATIGFSTTYMIIGITAGICTILSSFLLTSDKKALNFGNSFAEGSVNDN</sequence>
<comment type="subcellular location">
    <subcellularLocation>
        <location evidence="1">Cell inner membrane</location>
        <topology evidence="1">Multi-pass membrane protein</topology>
    </subcellularLocation>
</comment>
<evidence type="ECO:0000256" key="4">
    <source>
        <dbReference type="ARBA" id="ARBA00022519"/>
    </source>
</evidence>
<protein>
    <submittedName>
        <fullName evidence="9">Oligosaccharide MFS transporter</fullName>
    </submittedName>
</protein>
<gene>
    <name evidence="9" type="ORF">R0G89_01570</name>
</gene>
<comment type="caution">
    <text evidence="9">The sequence shown here is derived from an EMBL/GenBank/DDBJ whole genome shotgun (WGS) entry which is preliminary data.</text>
</comment>
<evidence type="ECO:0000256" key="7">
    <source>
        <dbReference type="ARBA" id="ARBA00023136"/>
    </source>
</evidence>
<dbReference type="GeneID" id="57365921"/>
<dbReference type="Pfam" id="PF01306">
    <property type="entry name" value="LacY_symp"/>
    <property type="match status" value="1"/>
</dbReference>
<dbReference type="NCBIfam" id="NF007077">
    <property type="entry name" value="PRK09528.1"/>
    <property type="match status" value="1"/>
</dbReference>
<dbReference type="GO" id="GO:0015528">
    <property type="term" value="F:lactose:proton symporter activity"/>
    <property type="evidence" value="ECO:0007669"/>
    <property type="project" value="TreeGrafter"/>
</dbReference>
<feature type="transmembrane region" description="Helical" evidence="8">
    <location>
        <begin position="248"/>
        <end position="267"/>
    </location>
</feature>
<dbReference type="EMBL" id="JAWJAV010000001">
    <property type="protein sequence ID" value="MDV2620425.1"/>
    <property type="molecule type" value="Genomic_DNA"/>
</dbReference>
<dbReference type="SUPFAM" id="SSF103473">
    <property type="entry name" value="MFS general substrate transporter"/>
    <property type="match status" value="1"/>
</dbReference>
<feature type="transmembrane region" description="Helical" evidence="8">
    <location>
        <begin position="136"/>
        <end position="159"/>
    </location>
</feature>
<feature type="transmembrane region" description="Helical" evidence="8">
    <location>
        <begin position="42"/>
        <end position="68"/>
    </location>
</feature>
<feature type="transmembrane region" description="Helical" evidence="8">
    <location>
        <begin position="319"/>
        <end position="343"/>
    </location>
</feature>
<keyword evidence="6 8" id="KW-1133">Transmembrane helix</keyword>
<evidence type="ECO:0000313" key="9">
    <source>
        <dbReference type="EMBL" id="MDV2620425.1"/>
    </source>
</evidence>
<feature type="transmembrane region" description="Helical" evidence="8">
    <location>
        <begin position="12"/>
        <end position="30"/>
    </location>
</feature>
<dbReference type="PANTHER" id="PTHR23522:SF10">
    <property type="entry name" value="3-PHENYLPROPIONIC ACID TRANSPORTER-RELATED"/>
    <property type="match status" value="1"/>
</dbReference>
<keyword evidence="4" id="KW-0997">Cell inner membrane</keyword>
<feature type="transmembrane region" description="Helical" evidence="8">
    <location>
        <begin position="287"/>
        <end position="307"/>
    </location>
</feature>
<dbReference type="PANTHER" id="PTHR23522">
    <property type="entry name" value="BLL5896 PROTEIN"/>
    <property type="match status" value="1"/>
</dbReference>
<evidence type="ECO:0000256" key="1">
    <source>
        <dbReference type="ARBA" id="ARBA00004429"/>
    </source>
</evidence>
<dbReference type="InterPro" id="IPR000576">
    <property type="entry name" value="LacY/RafB_perm_fam"/>
</dbReference>
<dbReference type="AlphaFoldDB" id="A0AAW8YEI9"/>
<evidence type="ECO:0000313" key="10">
    <source>
        <dbReference type="Proteomes" id="UP001280897"/>
    </source>
</evidence>
<dbReference type="GO" id="GO:0005886">
    <property type="term" value="C:plasma membrane"/>
    <property type="evidence" value="ECO:0007669"/>
    <property type="project" value="UniProtKB-SubCell"/>
</dbReference>
<keyword evidence="7 8" id="KW-0472">Membrane</keyword>
<dbReference type="Proteomes" id="UP001280897">
    <property type="component" value="Unassembled WGS sequence"/>
</dbReference>
<feature type="transmembrane region" description="Helical" evidence="8">
    <location>
        <begin position="202"/>
        <end position="220"/>
    </location>
</feature>
<organism evidence="9 10">
    <name type="scientific">Pediococcus acidilactici</name>
    <dbReference type="NCBI Taxonomy" id="1254"/>
    <lineage>
        <taxon>Bacteria</taxon>
        <taxon>Bacillati</taxon>
        <taxon>Bacillota</taxon>
        <taxon>Bacilli</taxon>
        <taxon>Lactobacillales</taxon>
        <taxon>Lactobacillaceae</taxon>
        <taxon>Pediococcus</taxon>
        <taxon>Pediococcus acidilactici group</taxon>
    </lineage>
</organism>
<reference evidence="9" key="2">
    <citation type="submission" date="2023-10" db="EMBL/GenBank/DDBJ databases">
        <authorList>
            <person name="Khurajog B."/>
        </authorList>
    </citation>
    <scope>NUCLEOTIDE SEQUENCE</scope>
    <source>
        <strain evidence="9">BF9</strain>
    </source>
</reference>
<dbReference type="PRINTS" id="PR00174">
    <property type="entry name" value="LACYSMPORT"/>
</dbReference>
<dbReference type="NCBIfam" id="TIGR00882">
    <property type="entry name" value="2A0105"/>
    <property type="match status" value="1"/>
</dbReference>
<evidence type="ECO:0000256" key="2">
    <source>
        <dbReference type="ARBA" id="ARBA00022448"/>
    </source>
</evidence>
<keyword evidence="2" id="KW-0813">Transport</keyword>
<evidence type="ECO:0000256" key="8">
    <source>
        <dbReference type="SAM" id="Phobius"/>
    </source>
</evidence>
<feature type="transmembrane region" description="Helical" evidence="8">
    <location>
        <begin position="409"/>
        <end position="427"/>
    </location>
</feature>
<accession>A0AAW8YEI9</accession>
<dbReference type="InterPro" id="IPR036259">
    <property type="entry name" value="MFS_trans_sf"/>
</dbReference>
<reference evidence="9" key="1">
    <citation type="journal article" date="2023" name="PeerJ">
        <title>Selection and evaluation of lactic acid bacteria from chicken feces in Thailand as potential probiotics.</title>
        <authorList>
            <person name="Khurajog B."/>
            <person name="Disastra Y."/>
            <person name="Lawwyne L.D."/>
            <person name="Sirichokchatchawan W."/>
            <person name="Niyomtham W."/>
            <person name="Yindee J."/>
            <person name="Hampson D.J."/>
            <person name="Prapasarakul N."/>
        </authorList>
    </citation>
    <scope>NUCLEOTIDE SEQUENCE</scope>
    <source>
        <strain evidence="9">BF9</strain>
    </source>
</reference>
<evidence type="ECO:0000256" key="3">
    <source>
        <dbReference type="ARBA" id="ARBA00022475"/>
    </source>
</evidence>
<feature type="transmembrane region" description="Helical" evidence="8">
    <location>
        <begin position="179"/>
        <end position="196"/>
    </location>
</feature>
<dbReference type="GO" id="GO:0030395">
    <property type="term" value="F:lactose binding"/>
    <property type="evidence" value="ECO:0007669"/>
    <property type="project" value="TreeGrafter"/>
</dbReference>
<keyword evidence="3" id="KW-1003">Cell membrane</keyword>
<feature type="transmembrane region" description="Helical" evidence="8">
    <location>
        <begin position="80"/>
        <end position="100"/>
    </location>
</feature>
<evidence type="ECO:0000256" key="6">
    <source>
        <dbReference type="ARBA" id="ARBA00022989"/>
    </source>
</evidence>